<keyword evidence="1" id="KW-0238">DNA-binding</keyword>
<dbReference type="AlphaFoldDB" id="A0A328B7C0"/>
<dbReference type="PROSITE" id="PS50943">
    <property type="entry name" value="HTH_CROC1"/>
    <property type="match status" value="1"/>
</dbReference>
<dbReference type="InterPro" id="IPR001387">
    <property type="entry name" value="Cro/C1-type_HTH"/>
</dbReference>
<dbReference type="InterPro" id="IPR010982">
    <property type="entry name" value="Lambda_DNA-bd_dom_sf"/>
</dbReference>
<dbReference type="GO" id="GO:0005829">
    <property type="term" value="C:cytosol"/>
    <property type="evidence" value="ECO:0007669"/>
    <property type="project" value="TreeGrafter"/>
</dbReference>
<dbReference type="OrthoDB" id="189170at2"/>
<proteinExistence type="predicted"/>
<dbReference type="Proteomes" id="UP000249524">
    <property type="component" value="Unassembled WGS sequence"/>
</dbReference>
<dbReference type="CDD" id="cd02209">
    <property type="entry name" value="cupin_XRE_C"/>
    <property type="match status" value="1"/>
</dbReference>
<organism evidence="3 4">
    <name type="scientific">Phenylobacterium kunshanense</name>
    <dbReference type="NCBI Taxonomy" id="1445034"/>
    <lineage>
        <taxon>Bacteria</taxon>
        <taxon>Pseudomonadati</taxon>
        <taxon>Pseudomonadota</taxon>
        <taxon>Alphaproteobacteria</taxon>
        <taxon>Caulobacterales</taxon>
        <taxon>Caulobacteraceae</taxon>
        <taxon>Phenylobacterium</taxon>
    </lineage>
</organism>
<dbReference type="InterPro" id="IPR014710">
    <property type="entry name" value="RmlC-like_jellyroll"/>
</dbReference>
<feature type="domain" description="HTH cro/C1-type" evidence="2">
    <location>
        <begin position="16"/>
        <end position="70"/>
    </location>
</feature>
<evidence type="ECO:0000259" key="2">
    <source>
        <dbReference type="PROSITE" id="PS50943"/>
    </source>
</evidence>
<dbReference type="Pfam" id="PF01381">
    <property type="entry name" value="HTH_3"/>
    <property type="match status" value="1"/>
</dbReference>
<protein>
    <submittedName>
        <fullName evidence="3">LacI family transcriptional regulator</fullName>
    </submittedName>
</protein>
<name>A0A328B7C0_9CAUL</name>
<dbReference type="Gene3D" id="2.60.120.10">
    <property type="entry name" value="Jelly Rolls"/>
    <property type="match status" value="1"/>
</dbReference>
<dbReference type="RefSeq" id="WP_111277122.1">
    <property type="nucleotide sequence ID" value="NZ_QFYS01000008.1"/>
</dbReference>
<dbReference type="SUPFAM" id="SSF47413">
    <property type="entry name" value="lambda repressor-like DNA-binding domains"/>
    <property type="match status" value="1"/>
</dbReference>
<dbReference type="Gene3D" id="1.10.260.40">
    <property type="entry name" value="lambda repressor-like DNA-binding domains"/>
    <property type="match status" value="1"/>
</dbReference>
<dbReference type="InterPro" id="IPR011051">
    <property type="entry name" value="RmlC_Cupin_sf"/>
</dbReference>
<dbReference type="SMART" id="SM00530">
    <property type="entry name" value="HTH_XRE"/>
    <property type="match status" value="1"/>
</dbReference>
<dbReference type="PANTHER" id="PTHR46797">
    <property type="entry name" value="HTH-TYPE TRANSCRIPTIONAL REGULATOR"/>
    <property type="match status" value="1"/>
</dbReference>
<evidence type="ECO:0000313" key="4">
    <source>
        <dbReference type="Proteomes" id="UP000249524"/>
    </source>
</evidence>
<evidence type="ECO:0000313" key="3">
    <source>
        <dbReference type="EMBL" id="RAK63282.1"/>
    </source>
</evidence>
<dbReference type="CDD" id="cd00093">
    <property type="entry name" value="HTH_XRE"/>
    <property type="match status" value="1"/>
</dbReference>
<accession>A0A328B7C0</accession>
<comment type="caution">
    <text evidence="3">The sequence shown here is derived from an EMBL/GenBank/DDBJ whole genome shotgun (WGS) entry which is preliminary data.</text>
</comment>
<dbReference type="SUPFAM" id="SSF51182">
    <property type="entry name" value="RmlC-like cupins"/>
    <property type="match status" value="1"/>
</dbReference>
<dbReference type="EMBL" id="QFYS01000008">
    <property type="protein sequence ID" value="RAK63282.1"/>
    <property type="molecule type" value="Genomic_DNA"/>
</dbReference>
<evidence type="ECO:0000256" key="1">
    <source>
        <dbReference type="ARBA" id="ARBA00023125"/>
    </source>
</evidence>
<reference evidence="3 4" key="1">
    <citation type="submission" date="2018-05" db="EMBL/GenBank/DDBJ databases">
        <authorList>
            <person name="Lanie J.A."/>
            <person name="Ng W.-L."/>
            <person name="Kazmierczak K.M."/>
            <person name="Andrzejewski T.M."/>
            <person name="Davidsen T.M."/>
            <person name="Wayne K.J."/>
            <person name="Tettelin H."/>
            <person name="Glass J.I."/>
            <person name="Rusch D."/>
            <person name="Podicherti R."/>
            <person name="Tsui H.-C.T."/>
            <person name="Winkler M.E."/>
        </authorList>
    </citation>
    <scope>NUCLEOTIDE SEQUENCE [LARGE SCALE GENOMIC DNA]</scope>
    <source>
        <strain evidence="3 4">BUT-10</strain>
    </source>
</reference>
<dbReference type="PANTHER" id="PTHR46797:SF10">
    <property type="entry name" value="BLR1115 PROTEIN"/>
    <property type="match status" value="1"/>
</dbReference>
<keyword evidence="4" id="KW-1185">Reference proteome</keyword>
<gene>
    <name evidence="3" type="ORF">DJ019_16240</name>
</gene>
<sequence>MDILEDDTTLRLAQRLRLEREARGWSLAELAARSGVSKAMISKVERGEASPTAALLAKLSGAFELTLAALLTRAEAGGGRKMAAADQPRWRDPGTGYLRRQVFARGDHPVELVQVELPAGARVDLPASSYAFIRQVVWLIGGALEIVEGGRTTALAPGDSYAFGPPADSAFVNPGAEPAVYLVAVARQ</sequence>
<dbReference type="GO" id="GO:0003700">
    <property type="term" value="F:DNA-binding transcription factor activity"/>
    <property type="evidence" value="ECO:0007669"/>
    <property type="project" value="TreeGrafter"/>
</dbReference>
<dbReference type="GO" id="GO:0003677">
    <property type="term" value="F:DNA binding"/>
    <property type="evidence" value="ECO:0007669"/>
    <property type="project" value="UniProtKB-KW"/>
</dbReference>
<dbReference type="InterPro" id="IPR050807">
    <property type="entry name" value="TransReg_Diox_bact_type"/>
</dbReference>